<dbReference type="Proteomes" id="UP000642920">
    <property type="component" value="Unassembled WGS sequence"/>
</dbReference>
<dbReference type="AlphaFoldDB" id="A0A937DJH3"/>
<evidence type="ECO:0000256" key="2">
    <source>
        <dbReference type="SAM" id="SignalP"/>
    </source>
</evidence>
<feature type="region of interest" description="Disordered" evidence="1">
    <location>
        <begin position="28"/>
        <end position="47"/>
    </location>
</feature>
<gene>
    <name evidence="4" type="ORF">JKP34_12085</name>
</gene>
<evidence type="ECO:0000313" key="5">
    <source>
        <dbReference type="Proteomes" id="UP000642920"/>
    </source>
</evidence>
<evidence type="ECO:0000259" key="3">
    <source>
        <dbReference type="Pfam" id="PF11827"/>
    </source>
</evidence>
<comment type="caution">
    <text evidence="4">The sequence shown here is derived from an EMBL/GenBank/DDBJ whole genome shotgun (WGS) entry which is preliminary data.</text>
</comment>
<name>A0A937DJH3_9BACT</name>
<sequence length="205" mass="22611">MKKSNSILTLALVAGLSFSLLACGNSKSTDHNDDNTEHDHSGIDHAAEHKMPDGSVVETSENKSISQLIDQYLVIKNALVQDDSRAAASAGQKLAETSSSIDLNTFEASKQSEIKEILEVVKEHGEHIAKSEIAHQREHFEGMTKDFMDILAITGTDRTLYQQYCPMYNKNKGGYWLSDSQEIKNPLFGSKMLTCGSVKETISMK</sequence>
<accession>A0A937DJH3</accession>
<organism evidence="4 5">
    <name type="scientific">Marivirga atlantica</name>
    <dbReference type="NCBI Taxonomy" id="1548457"/>
    <lineage>
        <taxon>Bacteria</taxon>
        <taxon>Pseudomonadati</taxon>
        <taxon>Bacteroidota</taxon>
        <taxon>Cytophagia</taxon>
        <taxon>Cytophagales</taxon>
        <taxon>Marivirgaceae</taxon>
        <taxon>Marivirga</taxon>
    </lineage>
</organism>
<dbReference type="PROSITE" id="PS51257">
    <property type="entry name" value="PROKAR_LIPOPROTEIN"/>
    <property type="match status" value="1"/>
</dbReference>
<dbReference type="Pfam" id="PF11827">
    <property type="entry name" value="DUF3347"/>
    <property type="match status" value="1"/>
</dbReference>
<proteinExistence type="predicted"/>
<protein>
    <submittedName>
        <fullName evidence="4">DUF3347 domain-containing protein</fullName>
    </submittedName>
</protein>
<keyword evidence="5" id="KW-1185">Reference proteome</keyword>
<evidence type="ECO:0000313" key="4">
    <source>
        <dbReference type="EMBL" id="MBL0765995.1"/>
    </source>
</evidence>
<dbReference type="RefSeq" id="WP_201921695.1">
    <property type="nucleotide sequence ID" value="NZ_JAERQG010000003.1"/>
</dbReference>
<dbReference type="InterPro" id="IPR021782">
    <property type="entry name" value="DUF3347"/>
</dbReference>
<keyword evidence="2" id="KW-0732">Signal</keyword>
<feature type="domain" description="DUF3347" evidence="3">
    <location>
        <begin position="69"/>
        <end position="158"/>
    </location>
</feature>
<dbReference type="EMBL" id="JAERQG010000003">
    <property type="protein sequence ID" value="MBL0765995.1"/>
    <property type="molecule type" value="Genomic_DNA"/>
</dbReference>
<feature type="signal peptide" evidence="2">
    <location>
        <begin position="1"/>
        <end position="22"/>
    </location>
</feature>
<evidence type="ECO:0000256" key="1">
    <source>
        <dbReference type="SAM" id="MobiDB-lite"/>
    </source>
</evidence>
<feature type="chain" id="PRO_5036888365" evidence="2">
    <location>
        <begin position="23"/>
        <end position="205"/>
    </location>
</feature>
<reference evidence="4" key="1">
    <citation type="submission" date="2021-01" db="EMBL/GenBank/DDBJ databases">
        <title>Marivirga sp. nov., isolated from intertidal surface sediments.</title>
        <authorList>
            <person name="Zhang M."/>
        </authorList>
    </citation>
    <scope>NUCLEOTIDE SEQUENCE</scope>
    <source>
        <strain evidence="4">SM1354</strain>
    </source>
</reference>